<feature type="compositionally biased region" description="Basic residues" evidence="1">
    <location>
        <begin position="194"/>
        <end position="211"/>
    </location>
</feature>
<keyword evidence="2" id="KW-1133">Transmembrane helix</keyword>
<dbReference type="OrthoDB" id="4350374at2"/>
<evidence type="ECO:0000256" key="1">
    <source>
        <dbReference type="SAM" id="MobiDB-lite"/>
    </source>
</evidence>
<keyword evidence="5" id="KW-1185">Reference proteome</keyword>
<proteinExistence type="predicted"/>
<feature type="region of interest" description="Disordered" evidence="1">
    <location>
        <begin position="189"/>
        <end position="211"/>
    </location>
</feature>
<dbReference type="Proteomes" id="UP000266906">
    <property type="component" value="Unassembled WGS sequence"/>
</dbReference>
<reference evidence="5 6" key="1">
    <citation type="submission" date="2018-11" db="EMBL/GenBank/DDBJ databases">
        <title>Sequencing the genomes of 1000 actinobacteria strains.</title>
        <authorList>
            <person name="Klenk H.-P."/>
        </authorList>
    </citation>
    <scope>NUCLEOTIDE SEQUENCE [LARGE SCALE GENOMIC DNA]</scope>
    <source>
        <strain evidence="3 6">DSM 44780</strain>
        <strain evidence="4 5">DSM 44781</strain>
    </source>
</reference>
<dbReference type="Proteomes" id="UP000267408">
    <property type="component" value="Unassembled WGS sequence"/>
</dbReference>
<evidence type="ECO:0000256" key="2">
    <source>
        <dbReference type="SAM" id="Phobius"/>
    </source>
</evidence>
<accession>A0A8G1UHA5</accession>
<gene>
    <name evidence="4" type="ORF">EDD38_0253</name>
    <name evidence="3" type="ORF">EDD39_6466</name>
</gene>
<accession>A0A3N4REZ2</accession>
<evidence type="ECO:0000313" key="6">
    <source>
        <dbReference type="Proteomes" id="UP000267408"/>
    </source>
</evidence>
<dbReference type="AlphaFoldDB" id="A0A3N4REZ2"/>
<dbReference type="EMBL" id="RJVJ01000002">
    <property type="protein sequence ID" value="ROR38286.1"/>
    <property type="molecule type" value="Genomic_DNA"/>
</dbReference>
<feature type="transmembrane region" description="Helical" evidence="2">
    <location>
        <begin position="67"/>
        <end position="88"/>
    </location>
</feature>
<dbReference type="RefSeq" id="WP_123817082.1">
    <property type="nucleotide sequence ID" value="NZ_JBEYIY010000007.1"/>
</dbReference>
<evidence type="ECO:0000313" key="4">
    <source>
        <dbReference type="EMBL" id="RPE32008.1"/>
    </source>
</evidence>
<name>A0A3N4REZ2_9ACTN</name>
<keyword evidence="2" id="KW-0812">Transmembrane</keyword>
<organism evidence="4 5">
    <name type="scientific">Kitasatospora cineracea</name>
    <dbReference type="NCBI Taxonomy" id="88074"/>
    <lineage>
        <taxon>Bacteria</taxon>
        <taxon>Bacillati</taxon>
        <taxon>Actinomycetota</taxon>
        <taxon>Actinomycetes</taxon>
        <taxon>Kitasatosporales</taxon>
        <taxon>Streptomycetaceae</taxon>
        <taxon>Kitasatospora</taxon>
    </lineage>
</organism>
<protein>
    <submittedName>
        <fullName evidence="4">Uncharacterized protein</fullName>
    </submittedName>
</protein>
<keyword evidence="2" id="KW-0472">Membrane</keyword>
<evidence type="ECO:0000313" key="5">
    <source>
        <dbReference type="Proteomes" id="UP000266906"/>
    </source>
</evidence>
<dbReference type="EMBL" id="RKQG01000001">
    <property type="protein sequence ID" value="RPE32008.1"/>
    <property type="molecule type" value="Genomic_DNA"/>
</dbReference>
<sequence>MSRRAVNRTLLALVGLALLAGGALVLLGGLDAYRHLGITPPHWWPLTSPDQPVLSTASRTRWTDRDWWWPVAIAVPALVVLGCLWWLFSQLRRGGPAGVDLPSPAAPGEPHFALHVRSRAVEDAIEAETVALPGVDRVTAKVTGAARRPEVHTAVRLAPGADTAALLAAYRTGPVEHARHSLGLTSLPAQLRLRGAKPRRERSGKKAPRVK</sequence>
<evidence type="ECO:0000313" key="3">
    <source>
        <dbReference type="EMBL" id="ROR38286.1"/>
    </source>
</evidence>
<comment type="caution">
    <text evidence="4">The sequence shown here is derived from an EMBL/GenBank/DDBJ whole genome shotgun (WGS) entry which is preliminary data.</text>
</comment>